<comment type="similarity">
    <text evidence="1">Belongs to the carbon-nitrogen hydrolase superfamily. Nitrilase family.</text>
</comment>
<keyword evidence="4" id="KW-1185">Reference proteome</keyword>
<dbReference type="PROSITE" id="PS50263">
    <property type="entry name" value="CN_HYDROLASE"/>
    <property type="match status" value="1"/>
</dbReference>
<dbReference type="InterPro" id="IPR000132">
    <property type="entry name" value="Nitrilase/CN_hydratase_CS"/>
</dbReference>
<dbReference type="SUPFAM" id="SSF56317">
    <property type="entry name" value="Carbon-nitrogen hydrolase"/>
    <property type="match status" value="1"/>
</dbReference>
<dbReference type="Proteomes" id="UP000000314">
    <property type="component" value="Chromosome 2"/>
</dbReference>
<dbReference type="Gene3D" id="3.60.110.10">
    <property type="entry name" value="Carbon-nitrogen hydrolase"/>
    <property type="match status" value="1"/>
</dbReference>
<dbReference type="InterPro" id="IPR036526">
    <property type="entry name" value="C-N_Hydrolase_sf"/>
</dbReference>
<dbReference type="PROSITE" id="PS00921">
    <property type="entry name" value="NITRIL_CHT_2"/>
    <property type="match status" value="1"/>
</dbReference>
<dbReference type="HOGENOM" id="CLU_030130_6_1_1"/>
<dbReference type="CDD" id="cd07564">
    <property type="entry name" value="nitrilases_CHs"/>
    <property type="match status" value="1"/>
</dbReference>
<organism evidence="3 4">
    <name type="scientific">Komagataella phaffii (strain GS115 / ATCC 20864)</name>
    <name type="common">Yeast</name>
    <name type="synonym">Pichia pastoris</name>
    <dbReference type="NCBI Taxonomy" id="644223"/>
    <lineage>
        <taxon>Eukaryota</taxon>
        <taxon>Fungi</taxon>
        <taxon>Dikarya</taxon>
        <taxon>Ascomycota</taxon>
        <taxon>Saccharomycotina</taxon>
        <taxon>Pichiomycetes</taxon>
        <taxon>Pichiales</taxon>
        <taxon>Pichiaceae</taxon>
        <taxon>Komagataella</taxon>
    </lineage>
</organism>
<evidence type="ECO:0000313" key="4">
    <source>
        <dbReference type="Proteomes" id="UP000000314"/>
    </source>
</evidence>
<dbReference type="InParanoid" id="C4QZG3"/>
<dbReference type="InterPro" id="IPR003010">
    <property type="entry name" value="C-N_Hydrolase"/>
</dbReference>
<dbReference type="FunCoup" id="C4QZG3">
    <property type="interactions" value="750"/>
</dbReference>
<proteinExistence type="inferred from homology"/>
<dbReference type="PANTHER" id="PTHR46044:SF1">
    <property type="entry name" value="CN HYDROLASE DOMAIN-CONTAINING PROTEIN"/>
    <property type="match status" value="1"/>
</dbReference>
<dbReference type="STRING" id="644223.C4QZG3"/>
<dbReference type="GO" id="GO:0000257">
    <property type="term" value="F:nitrilase activity"/>
    <property type="evidence" value="ECO:0007669"/>
    <property type="project" value="UniProtKB-ARBA"/>
</dbReference>
<dbReference type="AlphaFoldDB" id="C4QZG3"/>
<dbReference type="KEGG" id="ppa:PAS_chr2-1_0037"/>
<dbReference type="SMR" id="C4QZG3"/>
<dbReference type="GeneID" id="8198156"/>
<name>C4QZG3_KOMPG</name>
<feature type="domain" description="CN hydrolase" evidence="2">
    <location>
        <begin position="3"/>
        <end position="269"/>
    </location>
</feature>
<dbReference type="InterPro" id="IPR044149">
    <property type="entry name" value="Nitrilases_CHs"/>
</dbReference>
<dbReference type="PANTHER" id="PTHR46044">
    <property type="entry name" value="NITRILASE"/>
    <property type="match status" value="1"/>
</dbReference>
<evidence type="ECO:0000313" key="3">
    <source>
        <dbReference type="EMBL" id="CAY68637.1"/>
    </source>
</evidence>
<accession>C4QZG3</accession>
<dbReference type="Pfam" id="PF00795">
    <property type="entry name" value="CN_hydrolase"/>
    <property type="match status" value="1"/>
</dbReference>
<dbReference type="EMBL" id="FN392320">
    <property type="protein sequence ID" value="CAY68637.1"/>
    <property type="molecule type" value="Genomic_DNA"/>
</dbReference>
<dbReference type="GO" id="GO:0016836">
    <property type="term" value="F:hydro-lyase activity"/>
    <property type="evidence" value="ECO:0007669"/>
    <property type="project" value="UniProtKB-ARBA"/>
</dbReference>
<sequence length="306" mass="33834">MTKQVVAALQVGSSPKGTKETLKKILSYEQEIKEKGVKILVLPEAILGGYPKGSNFGTYLGFRLQEGKEAFKRYFKEAIDLDGEEIRELAQLSNRTGAFITAGVVERAGSTLYCTMVYIDPVKGYVGKHRKLQPTGTERLIWGQGDGSTLTTVETSVGTLGGAICWENFLPLLRQAMYAKGVQVWAAPTVDGRKIWGNCMQTLGYEGRLFVVSAVQFMPPPKEMGYELKDWDENENCINGGSLIVDPYGEVLAGPFTGKEGLLHAEIDLDKIIEARFDFDPVGHYARGDVFQLTVNERSRDVTFTK</sequence>
<gene>
    <name evidence="3" type="ordered locus">PAS_chr2-1_0037</name>
</gene>
<evidence type="ECO:0000259" key="2">
    <source>
        <dbReference type="PROSITE" id="PS50263"/>
    </source>
</evidence>
<reference evidence="3 4" key="1">
    <citation type="journal article" date="2009" name="Nat. Biotechnol.">
        <title>Genome sequence of the recombinant protein production host Pichia pastoris.</title>
        <authorList>
            <person name="De Schutter K."/>
            <person name="Lin Y.C."/>
            <person name="Tiels P."/>
            <person name="Van Hecke A."/>
            <person name="Glinka S."/>
            <person name="Weber-Lehmann J."/>
            <person name="Rouze P."/>
            <person name="Van de Peer Y."/>
            <person name="Callewaert N."/>
        </authorList>
    </citation>
    <scope>NUCLEOTIDE SEQUENCE [LARGE SCALE GENOMIC DNA]</scope>
    <source>
        <strain evidence="4">GS115 / ATCC 20864</strain>
    </source>
</reference>
<dbReference type="RefSeq" id="XP_002490917.1">
    <property type="nucleotide sequence ID" value="XM_002490872.1"/>
</dbReference>
<dbReference type="eggNOG" id="KOG0805">
    <property type="taxonomic scope" value="Eukaryota"/>
</dbReference>
<protein>
    <submittedName>
        <fullName evidence="3">Nitrilase, member of the nitrilase branch of the nitrilase superfamily</fullName>
    </submittedName>
</protein>
<evidence type="ECO:0000256" key="1">
    <source>
        <dbReference type="ARBA" id="ARBA00008129"/>
    </source>
</evidence>
<dbReference type="OMA" id="HATEIWV"/>
<dbReference type="OrthoDB" id="10250282at2759"/>